<sequence length="865" mass="89992">MGKKSKPATAPRTTAINPAAVATILTAFSPSTAAAGPSYYAHLHAAPDAHTLRVYDLDGKCVSRWASNANSDAQDEADEPRVKSLAWCWVPPASAHDAQGDGGAAGDGKRGKKRRKSDGGAAADSPAKPSSSSSAALKPQLMLALGLESGAVLLWHPLGTASRTLSHPTSASPVTALAVPVSPSASADGHLWSAHQDGAVRVWDVVSGALVGKVGGLAEEPRWDDLLVRYEPASEEGGKRTVHLVLSHLSLHVYSVHLGAASKKEGKVRDLKATELGRCTGHVEPCSVRWTGASSSADSSSPDADKLSFLSYSPTDRFVQVWQIATSTPSSSPHIGLLLARLGTDSGVSSATVSPLAGDVQTLAAVDSATGNVTLSALPLSFAPAASPSKKAKKHAAGVVALEAQCEVTAPTQGGRSEAGVAEVAFRASDEAKAVLCRGGVKPVFEVVSFKEEGAWVSKVELARSAAGLLVANGATDSAGAPKPSRYSEHTSSTAAATAAPDAAAASDDEEAVNAGELDVDAAEPTLADRLKALNVSQKKERRKAARTARLDDDVEVASESSGSEDLDDDDVELGSDDEDAVGPAVPATTLTTTLVQALHSQDGPLLESCLAHSNYNLVRSTVKRLPSGGLVLSLLEAIVDRLGKQKKGREGLASPKRARALVGWLRETLVVHVGFLVTVPSLVSRLAALHASLTQRLALQQPLLALQGRLELVMSQIDLRQDRARAQTARSGGKAIKAAPKGTRYVEGESTDDEDEELGEGLEGEDSEGDVEDVVLGPGGDDDEDSGESDGFGEIDDDDVDSDFDDEEDGEGSKVPRHKRNGVASLLDLEAEDDDDFDEDDESLDGGEDLSDDPEAGEDEEFEA</sequence>
<dbReference type="EMBL" id="KQ474075">
    <property type="protein sequence ID" value="KPV77009.1"/>
    <property type="molecule type" value="Genomic_DNA"/>
</dbReference>
<dbReference type="InterPro" id="IPR007148">
    <property type="entry name" value="SSU_processome_Utp12"/>
</dbReference>
<dbReference type="Gene3D" id="2.130.10.10">
    <property type="entry name" value="YVTN repeat-like/Quinoprotein amine dehydrogenase"/>
    <property type="match status" value="1"/>
</dbReference>
<dbReference type="InterPro" id="IPR011047">
    <property type="entry name" value="Quinoprotein_ADH-like_sf"/>
</dbReference>
<evidence type="ECO:0000256" key="1">
    <source>
        <dbReference type="ARBA" id="ARBA00004604"/>
    </source>
</evidence>
<feature type="compositionally biased region" description="Acidic residues" evidence="4">
    <location>
        <begin position="553"/>
        <end position="581"/>
    </location>
</feature>
<dbReference type="InterPro" id="IPR052414">
    <property type="entry name" value="U3_snoRNA-assoc_WDR"/>
</dbReference>
<dbReference type="GeneID" id="28976556"/>
<dbReference type="PANTHER" id="PTHR44267:SF1">
    <property type="entry name" value="WD REPEAT-CONTAINING PROTEIN 43"/>
    <property type="match status" value="1"/>
</dbReference>
<dbReference type="AlphaFoldDB" id="A0A194S8V7"/>
<proteinExistence type="inferred from homology"/>
<evidence type="ECO:0000256" key="3">
    <source>
        <dbReference type="ARBA" id="ARBA00038335"/>
    </source>
</evidence>
<dbReference type="Proteomes" id="UP000053890">
    <property type="component" value="Unassembled WGS sequence"/>
</dbReference>
<reference evidence="6 7" key="1">
    <citation type="journal article" date="2015" name="Front. Microbiol.">
        <title>Genome sequence of the plant growth promoting endophytic yeast Rhodotorula graminis WP1.</title>
        <authorList>
            <person name="Firrincieli A."/>
            <person name="Otillar R."/>
            <person name="Salamov A."/>
            <person name="Schmutz J."/>
            <person name="Khan Z."/>
            <person name="Redman R.S."/>
            <person name="Fleck N.D."/>
            <person name="Lindquist E."/>
            <person name="Grigoriev I.V."/>
            <person name="Doty S.L."/>
        </authorList>
    </citation>
    <scope>NUCLEOTIDE SEQUENCE [LARGE SCALE GENOMIC DNA]</scope>
    <source>
        <strain evidence="6 7">WP1</strain>
    </source>
</reference>
<dbReference type="OMA" id="QVWQIAT"/>
<dbReference type="GO" id="GO:0000462">
    <property type="term" value="P:maturation of SSU-rRNA from tricistronic rRNA transcript (SSU-rRNA, 5.8S rRNA, LSU-rRNA)"/>
    <property type="evidence" value="ECO:0007669"/>
    <property type="project" value="TreeGrafter"/>
</dbReference>
<feature type="compositionally biased region" description="Acidic residues" evidence="4">
    <location>
        <begin position="781"/>
        <end position="811"/>
    </location>
</feature>
<evidence type="ECO:0000313" key="6">
    <source>
        <dbReference type="EMBL" id="KPV77009.1"/>
    </source>
</evidence>
<organism evidence="6 7">
    <name type="scientific">Rhodotorula graminis (strain WP1)</name>
    <dbReference type="NCBI Taxonomy" id="578459"/>
    <lineage>
        <taxon>Eukaryota</taxon>
        <taxon>Fungi</taxon>
        <taxon>Dikarya</taxon>
        <taxon>Basidiomycota</taxon>
        <taxon>Pucciniomycotina</taxon>
        <taxon>Microbotryomycetes</taxon>
        <taxon>Sporidiobolales</taxon>
        <taxon>Sporidiobolaceae</taxon>
        <taxon>Rhodotorula</taxon>
    </lineage>
</organism>
<feature type="region of interest" description="Disordered" evidence="4">
    <location>
        <begin position="475"/>
        <end position="514"/>
    </location>
</feature>
<evidence type="ECO:0000259" key="5">
    <source>
        <dbReference type="Pfam" id="PF04003"/>
    </source>
</evidence>
<gene>
    <name evidence="6" type="ORF">RHOBADRAFT_51975</name>
</gene>
<feature type="region of interest" description="Disordered" evidence="4">
    <location>
        <begin position="93"/>
        <end position="135"/>
    </location>
</feature>
<dbReference type="SUPFAM" id="SSF50998">
    <property type="entry name" value="Quinoprotein alcohol dehydrogenase-like"/>
    <property type="match status" value="1"/>
</dbReference>
<dbReference type="InterPro" id="IPR015943">
    <property type="entry name" value="WD40/YVTN_repeat-like_dom_sf"/>
</dbReference>
<dbReference type="OrthoDB" id="30195at2759"/>
<dbReference type="STRING" id="578459.A0A194S8V7"/>
<keyword evidence="2" id="KW-0539">Nucleus</keyword>
<feature type="compositionally biased region" description="Low complexity" evidence="4">
    <location>
        <begin position="490"/>
        <end position="506"/>
    </location>
</feature>
<feature type="compositionally biased region" description="Low complexity" evidence="4">
    <location>
        <begin position="119"/>
        <end position="135"/>
    </location>
</feature>
<feature type="region of interest" description="Disordered" evidence="4">
    <location>
        <begin position="538"/>
        <end position="585"/>
    </location>
</feature>
<dbReference type="Pfam" id="PF04003">
    <property type="entry name" value="Utp12"/>
    <property type="match status" value="1"/>
</dbReference>
<protein>
    <recommendedName>
        <fullName evidence="5">Small-subunit processome Utp12 domain-containing protein</fullName>
    </recommendedName>
</protein>
<name>A0A194S8V7_RHOGW</name>
<keyword evidence="7" id="KW-1185">Reference proteome</keyword>
<feature type="domain" description="Small-subunit processome Utp12" evidence="5">
    <location>
        <begin position="604"/>
        <end position="715"/>
    </location>
</feature>
<evidence type="ECO:0000256" key="2">
    <source>
        <dbReference type="ARBA" id="ARBA00023242"/>
    </source>
</evidence>
<evidence type="ECO:0000256" key="4">
    <source>
        <dbReference type="SAM" id="MobiDB-lite"/>
    </source>
</evidence>
<feature type="compositionally biased region" description="Acidic residues" evidence="4">
    <location>
        <begin position="830"/>
        <end position="865"/>
    </location>
</feature>
<accession>A0A194S8V7</accession>
<dbReference type="RefSeq" id="XP_018273058.1">
    <property type="nucleotide sequence ID" value="XM_018416108.1"/>
</dbReference>
<evidence type="ECO:0000313" key="7">
    <source>
        <dbReference type="Proteomes" id="UP000053890"/>
    </source>
</evidence>
<feature type="region of interest" description="Disordered" evidence="4">
    <location>
        <begin position="725"/>
        <end position="865"/>
    </location>
</feature>
<dbReference type="PANTHER" id="PTHR44267">
    <property type="entry name" value="WD REPEAT-CONTAINING PROTEIN 43"/>
    <property type="match status" value="1"/>
</dbReference>
<comment type="similarity">
    <text evidence="3">Belongs to the UTP5 family.</text>
</comment>
<dbReference type="GO" id="GO:0032040">
    <property type="term" value="C:small-subunit processome"/>
    <property type="evidence" value="ECO:0007669"/>
    <property type="project" value="UniProtKB-ARBA"/>
</dbReference>
<comment type="subcellular location">
    <subcellularLocation>
        <location evidence="1">Nucleus</location>
        <location evidence="1">Nucleolus</location>
    </subcellularLocation>
</comment>
<feature type="compositionally biased region" description="Acidic residues" evidence="4">
    <location>
        <begin position="750"/>
        <end position="774"/>
    </location>
</feature>